<feature type="domain" description="GGDEF" evidence="5">
    <location>
        <begin position="488"/>
        <end position="617"/>
    </location>
</feature>
<dbReference type="PANTHER" id="PTHR45138">
    <property type="entry name" value="REGULATORY COMPONENTS OF SENSORY TRANSDUCTION SYSTEM"/>
    <property type="match status" value="1"/>
</dbReference>
<dbReference type="GO" id="GO:0052621">
    <property type="term" value="F:diguanylate cyclase activity"/>
    <property type="evidence" value="ECO:0007669"/>
    <property type="project" value="UniProtKB-EC"/>
</dbReference>
<reference evidence="6 7" key="1">
    <citation type="submission" date="2019-04" db="EMBL/GenBank/DDBJ databases">
        <authorList>
            <person name="Hwang J.C."/>
        </authorList>
    </citation>
    <scope>NUCLEOTIDE SEQUENCE [LARGE SCALE GENOMIC DNA]</scope>
    <source>
        <strain evidence="6 7">IMCC35002</strain>
    </source>
</reference>
<evidence type="ECO:0000256" key="3">
    <source>
        <dbReference type="ARBA" id="ARBA00034247"/>
    </source>
</evidence>
<dbReference type="InterPro" id="IPR029787">
    <property type="entry name" value="Nucleotide_cyclase"/>
</dbReference>
<evidence type="ECO:0000256" key="1">
    <source>
        <dbReference type="ARBA" id="ARBA00001946"/>
    </source>
</evidence>
<comment type="caution">
    <text evidence="6">The sequence shown here is derived from an EMBL/GenBank/DDBJ whole genome shotgun (WGS) entry which is preliminary data.</text>
</comment>
<proteinExistence type="predicted"/>
<dbReference type="Gene3D" id="3.30.70.270">
    <property type="match status" value="1"/>
</dbReference>
<dbReference type="RefSeq" id="WP_136862788.1">
    <property type="nucleotide sequence ID" value="NZ_SWCJ01000004.1"/>
</dbReference>
<sequence>MTHSTTTLKWLLTALLIGSLFAPVRAIAPDKLVALKRLSTTNRTTALLLSTRYLKDTDNRQQRLQISEYRCTALLGLNRYADVQQLYRQYEDELARFPHHQLALGACYASAVDRLGHNERAIKLLKQLHKAVDGEANPYGMSMVLVALSSIQSYQGLYVDALENLNSGLSLYERSGVTDLHHELHIYNAMANTYKYIGNMALASENYQQALLLAREHKDRLSELTVLNNLASVSIDQDDFDKAIGLASESKRIAIELGDAAGVGYAKIAIATAFAHQGKYQLAISTLDKVAATFHRLKEVDGCATVHLKRATWLTQLHQYQPALTEALEAESHYRQSNSHIGLSRIYNVLADVYRHLGMLEMALQAQDKKIEHLQVIFEQDVQREIAKNQLELQQSLERKKNEILNYKYQVSQAVIDKTQAENQLNQIVSWFAVTLAILVSLMWFRSYSFSNKLRHSAYHDPLTQLPNRRSIMEQLTKLAALSARHQRSFVVAMLDIDHFKKINDTHGHLQGDAVLKLIADALSNQMRSEDSCGRLGGEEFLILLPETSASQGKVVLERVRHAIEQLQPEGIGQVTASIGYGESRGELPIDKLLSEVDVALYQAKALGRNCSVRVGR</sequence>
<dbReference type="CDD" id="cd01949">
    <property type="entry name" value="GGDEF"/>
    <property type="match status" value="1"/>
</dbReference>
<dbReference type="OrthoDB" id="6191081at2"/>
<evidence type="ECO:0000256" key="2">
    <source>
        <dbReference type="ARBA" id="ARBA00012528"/>
    </source>
</evidence>
<dbReference type="SMART" id="SM00267">
    <property type="entry name" value="GGDEF"/>
    <property type="match status" value="1"/>
</dbReference>
<evidence type="ECO:0000256" key="4">
    <source>
        <dbReference type="SAM" id="Phobius"/>
    </source>
</evidence>
<dbReference type="InterPro" id="IPR019734">
    <property type="entry name" value="TPR_rpt"/>
</dbReference>
<dbReference type="PROSITE" id="PS50887">
    <property type="entry name" value="GGDEF"/>
    <property type="match status" value="1"/>
</dbReference>
<name>A0A4U1BRL1_9GAMM</name>
<dbReference type="NCBIfam" id="TIGR00254">
    <property type="entry name" value="GGDEF"/>
    <property type="match status" value="1"/>
</dbReference>
<evidence type="ECO:0000313" key="6">
    <source>
        <dbReference type="EMBL" id="TKB56059.1"/>
    </source>
</evidence>
<comment type="cofactor">
    <cofactor evidence="1">
        <name>Mg(2+)</name>
        <dbReference type="ChEBI" id="CHEBI:18420"/>
    </cofactor>
</comment>
<evidence type="ECO:0000259" key="5">
    <source>
        <dbReference type="PROSITE" id="PS50887"/>
    </source>
</evidence>
<keyword evidence="4" id="KW-1133">Transmembrane helix</keyword>
<organism evidence="6 7">
    <name type="scientific">Ferrimonas aestuarii</name>
    <dbReference type="NCBI Taxonomy" id="2569539"/>
    <lineage>
        <taxon>Bacteria</taxon>
        <taxon>Pseudomonadati</taxon>
        <taxon>Pseudomonadota</taxon>
        <taxon>Gammaproteobacteria</taxon>
        <taxon>Alteromonadales</taxon>
        <taxon>Ferrimonadaceae</taxon>
        <taxon>Ferrimonas</taxon>
    </lineage>
</organism>
<feature type="transmembrane region" description="Helical" evidence="4">
    <location>
        <begin position="428"/>
        <end position="445"/>
    </location>
</feature>
<dbReference type="Pfam" id="PF13424">
    <property type="entry name" value="TPR_12"/>
    <property type="match status" value="1"/>
</dbReference>
<dbReference type="SMART" id="SM00028">
    <property type="entry name" value="TPR"/>
    <property type="match status" value="5"/>
</dbReference>
<dbReference type="FunFam" id="3.30.70.270:FF:000001">
    <property type="entry name" value="Diguanylate cyclase domain protein"/>
    <property type="match status" value="1"/>
</dbReference>
<accession>A0A4U1BRL1</accession>
<evidence type="ECO:0000313" key="7">
    <source>
        <dbReference type="Proteomes" id="UP000305675"/>
    </source>
</evidence>
<keyword evidence="4" id="KW-0472">Membrane</keyword>
<dbReference type="InterPro" id="IPR043128">
    <property type="entry name" value="Rev_trsase/Diguanyl_cyclase"/>
</dbReference>
<dbReference type="AlphaFoldDB" id="A0A4U1BRL1"/>
<dbReference type="EC" id="2.7.7.65" evidence="2"/>
<comment type="catalytic activity">
    <reaction evidence="3">
        <text>2 GTP = 3',3'-c-di-GMP + 2 diphosphate</text>
        <dbReference type="Rhea" id="RHEA:24898"/>
        <dbReference type="ChEBI" id="CHEBI:33019"/>
        <dbReference type="ChEBI" id="CHEBI:37565"/>
        <dbReference type="ChEBI" id="CHEBI:58805"/>
        <dbReference type="EC" id="2.7.7.65"/>
    </reaction>
</comment>
<dbReference type="EMBL" id="SWCJ01000004">
    <property type="protein sequence ID" value="TKB56059.1"/>
    <property type="molecule type" value="Genomic_DNA"/>
</dbReference>
<dbReference type="SUPFAM" id="SSF48452">
    <property type="entry name" value="TPR-like"/>
    <property type="match status" value="1"/>
</dbReference>
<dbReference type="Pfam" id="PF00990">
    <property type="entry name" value="GGDEF"/>
    <property type="match status" value="1"/>
</dbReference>
<dbReference type="InterPro" id="IPR011990">
    <property type="entry name" value="TPR-like_helical_dom_sf"/>
</dbReference>
<protein>
    <recommendedName>
        <fullName evidence="2">diguanylate cyclase</fullName>
        <ecNumber evidence="2">2.7.7.65</ecNumber>
    </recommendedName>
</protein>
<gene>
    <name evidence="6" type="ORF">FCL42_07535</name>
</gene>
<dbReference type="InterPro" id="IPR050469">
    <property type="entry name" value="Diguanylate_Cyclase"/>
</dbReference>
<keyword evidence="7" id="KW-1185">Reference proteome</keyword>
<dbReference type="InterPro" id="IPR000160">
    <property type="entry name" value="GGDEF_dom"/>
</dbReference>
<dbReference type="SUPFAM" id="SSF55073">
    <property type="entry name" value="Nucleotide cyclase"/>
    <property type="match status" value="1"/>
</dbReference>
<dbReference type="Proteomes" id="UP000305675">
    <property type="component" value="Unassembled WGS sequence"/>
</dbReference>
<dbReference type="PANTHER" id="PTHR45138:SF9">
    <property type="entry name" value="DIGUANYLATE CYCLASE DGCM-RELATED"/>
    <property type="match status" value="1"/>
</dbReference>
<dbReference type="Gene3D" id="1.25.40.10">
    <property type="entry name" value="Tetratricopeptide repeat domain"/>
    <property type="match status" value="2"/>
</dbReference>
<keyword evidence="4" id="KW-0812">Transmembrane</keyword>